<dbReference type="Gene3D" id="1.20.120.160">
    <property type="entry name" value="HPT domain"/>
    <property type="match status" value="1"/>
</dbReference>
<evidence type="ECO:0000313" key="4">
    <source>
        <dbReference type="EMBL" id="ORE88716.1"/>
    </source>
</evidence>
<keyword evidence="2" id="KW-0597">Phosphoprotein</keyword>
<dbReference type="AlphaFoldDB" id="A0A1Y1SGD1"/>
<accession>A0A1Y1SGD1</accession>
<organism evidence="4 5">
    <name type="scientific">Oceanococcus atlanticus</name>
    <dbReference type="NCBI Taxonomy" id="1317117"/>
    <lineage>
        <taxon>Bacteria</taxon>
        <taxon>Pseudomonadati</taxon>
        <taxon>Pseudomonadota</taxon>
        <taxon>Gammaproteobacteria</taxon>
        <taxon>Chromatiales</taxon>
        <taxon>Oceanococcaceae</taxon>
        <taxon>Oceanococcus</taxon>
    </lineage>
</organism>
<dbReference type="GO" id="GO:0000160">
    <property type="term" value="P:phosphorelay signal transduction system"/>
    <property type="evidence" value="ECO:0007669"/>
    <property type="project" value="UniProtKB-KW"/>
</dbReference>
<keyword evidence="1" id="KW-0902">Two-component regulatory system</keyword>
<dbReference type="InterPro" id="IPR008207">
    <property type="entry name" value="Sig_transdc_His_kin_Hpt_dom"/>
</dbReference>
<evidence type="ECO:0000256" key="2">
    <source>
        <dbReference type="PROSITE-ProRule" id="PRU00110"/>
    </source>
</evidence>
<dbReference type="PROSITE" id="PS50894">
    <property type="entry name" value="HPT"/>
    <property type="match status" value="1"/>
</dbReference>
<dbReference type="Proteomes" id="UP000192342">
    <property type="component" value="Unassembled WGS sequence"/>
</dbReference>
<dbReference type="Pfam" id="PF01627">
    <property type="entry name" value="Hpt"/>
    <property type="match status" value="1"/>
</dbReference>
<reference evidence="4 5" key="1">
    <citation type="submission" date="2013-04" db="EMBL/GenBank/DDBJ databases">
        <title>Oceanococcus atlanticus 22II-S10r2 Genome Sequencing.</title>
        <authorList>
            <person name="Lai Q."/>
            <person name="Li G."/>
            <person name="Shao Z."/>
        </authorList>
    </citation>
    <scope>NUCLEOTIDE SEQUENCE [LARGE SCALE GENOMIC DNA]</scope>
    <source>
        <strain evidence="4 5">22II-S10r2</strain>
    </source>
</reference>
<dbReference type="STRING" id="1317117.ATO7_02535"/>
<evidence type="ECO:0000256" key="1">
    <source>
        <dbReference type="ARBA" id="ARBA00023012"/>
    </source>
</evidence>
<protein>
    <recommendedName>
        <fullName evidence="3">HPt domain-containing protein</fullName>
    </recommendedName>
</protein>
<evidence type="ECO:0000313" key="5">
    <source>
        <dbReference type="Proteomes" id="UP000192342"/>
    </source>
</evidence>
<proteinExistence type="predicted"/>
<dbReference type="EMBL" id="AQQV01000001">
    <property type="protein sequence ID" value="ORE88716.1"/>
    <property type="molecule type" value="Genomic_DNA"/>
</dbReference>
<dbReference type="GO" id="GO:0004672">
    <property type="term" value="F:protein kinase activity"/>
    <property type="evidence" value="ECO:0007669"/>
    <property type="project" value="UniProtKB-ARBA"/>
</dbReference>
<gene>
    <name evidence="4" type="ORF">ATO7_02535</name>
</gene>
<sequence>MAQFGEALPNKLAEIRKLHCAQANPADEALQAYYTAVHRLAGSAGSYGFRPVSEAARVLDRYLSDVIAGEKTYTPAQAEALLQDLAQSIDTRNTSPEG</sequence>
<comment type="caution">
    <text evidence="4">The sequence shown here is derived from an EMBL/GenBank/DDBJ whole genome shotgun (WGS) entry which is preliminary data.</text>
</comment>
<name>A0A1Y1SGD1_9GAMM</name>
<feature type="modified residue" description="Phosphohistidine" evidence="2">
    <location>
        <position position="38"/>
    </location>
</feature>
<feature type="domain" description="HPt" evidence="3">
    <location>
        <begin position="1"/>
        <end position="98"/>
    </location>
</feature>
<keyword evidence="5" id="KW-1185">Reference proteome</keyword>
<evidence type="ECO:0000259" key="3">
    <source>
        <dbReference type="PROSITE" id="PS50894"/>
    </source>
</evidence>
<dbReference type="SUPFAM" id="SSF47226">
    <property type="entry name" value="Histidine-containing phosphotransfer domain, HPT domain"/>
    <property type="match status" value="1"/>
</dbReference>
<dbReference type="InterPro" id="IPR036641">
    <property type="entry name" value="HPT_dom_sf"/>
</dbReference>